<evidence type="ECO:0000313" key="4">
    <source>
        <dbReference type="Proteomes" id="UP000683575"/>
    </source>
</evidence>
<reference evidence="3" key="1">
    <citation type="submission" date="2021-06" db="EMBL/GenBank/DDBJ databases">
        <title>Complete genome sequence of Nocardioides sp. G188.</title>
        <authorList>
            <person name="Im W.-T."/>
        </authorList>
    </citation>
    <scope>NUCLEOTIDE SEQUENCE</scope>
    <source>
        <strain evidence="3">G188</strain>
    </source>
</reference>
<comment type="subcellular location">
    <subcellularLocation>
        <location evidence="1">Cytoplasm</location>
    </subcellularLocation>
</comment>
<comment type="subunit">
    <text evidence="1">Interacts with translational regulator CsrA and flagellin(s).</text>
</comment>
<keyword evidence="1" id="KW-0810">Translation regulation</keyword>
<keyword evidence="4" id="KW-1185">Reference proteome</keyword>
<dbReference type="InterPro" id="IPR003775">
    <property type="entry name" value="Flagellar_assembly_factor_FliW"/>
</dbReference>
<dbReference type="KEGG" id="nps:KRR39_00960"/>
<dbReference type="EMBL" id="CP077062">
    <property type="protein sequence ID" value="QWZ10371.1"/>
    <property type="molecule type" value="Genomic_DNA"/>
</dbReference>
<comment type="similarity">
    <text evidence="1">Belongs to the FliW family.</text>
</comment>
<organism evidence="3 4">
    <name type="scientific">Nocardioides panacis</name>
    <dbReference type="NCBI Taxonomy" id="2849501"/>
    <lineage>
        <taxon>Bacteria</taxon>
        <taxon>Bacillati</taxon>
        <taxon>Actinomycetota</taxon>
        <taxon>Actinomycetes</taxon>
        <taxon>Propionibacteriales</taxon>
        <taxon>Nocardioidaceae</taxon>
        <taxon>Nocardioides</taxon>
    </lineage>
</organism>
<keyword evidence="3" id="KW-0969">Cilium</keyword>
<keyword evidence="3" id="KW-0282">Flagellum</keyword>
<proteinExistence type="inferred from homology"/>
<keyword evidence="1" id="KW-0963">Cytoplasm</keyword>
<dbReference type="HAMAP" id="MF_01185">
    <property type="entry name" value="FliW"/>
    <property type="match status" value="1"/>
</dbReference>
<gene>
    <name evidence="1" type="primary">fliW</name>
    <name evidence="3" type="ORF">KRR39_00960</name>
</gene>
<name>A0A975Y2B0_9ACTN</name>
<dbReference type="GO" id="GO:0005737">
    <property type="term" value="C:cytoplasm"/>
    <property type="evidence" value="ECO:0007669"/>
    <property type="project" value="UniProtKB-SubCell"/>
</dbReference>
<keyword evidence="1" id="KW-0143">Chaperone</keyword>
<protein>
    <recommendedName>
        <fullName evidence="1">Flagellar assembly factor FliW</fullName>
    </recommendedName>
</protein>
<keyword evidence="1" id="KW-1005">Bacterial flagellum biogenesis</keyword>
<feature type="region of interest" description="Disordered" evidence="2">
    <location>
        <begin position="1"/>
        <end position="22"/>
    </location>
</feature>
<evidence type="ECO:0000256" key="1">
    <source>
        <dbReference type="HAMAP-Rule" id="MF_01185"/>
    </source>
</evidence>
<sequence>MQLAHPTTVETATPERADSSTAGIPVLEMVQPLAGFPDDRRFALARLDDTGLVCDLRSLDDPNLSFVVVPPASFFADYSPEIDESVTAELGIEDESDLLALVVVTLGDTPDSATANLLAPVLVNHRTQRAGQYLLADLDLPMRAPLSSASTS</sequence>
<dbReference type="Pfam" id="PF02623">
    <property type="entry name" value="FliW"/>
    <property type="match status" value="1"/>
</dbReference>
<accession>A0A975Y2B0</accession>
<dbReference type="AlphaFoldDB" id="A0A975Y2B0"/>
<dbReference type="Proteomes" id="UP000683575">
    <property type="component" value="Chromosome"/>
</dbReference>
<comment type="function">
    <text evidence="1">Acts as an anti-CsrA protein, binds CsrA and prevents it from repressing translation of its target genes, one of which is flagellin. Binds to flagellin and participates in the assembly of the flagellum.</text>
</comment>
<dbReference type="PANTHER" id="PTHR39190:SF1">
    <property type="entry name" value="FLAGELLAR ASSEMBLY FACTOR FLIW"/>
    <property type="match status" value="1"/>
</dbReference>
<dbReference type="GO" id="GO:0044780">
    <property type="term" value="P:bacterial-type flagellum assembly"/>
    <property type="evidence" value="ECO:0007669"/>
    <property type="project" value="UniProtKB-UniRule"/>
</dbReference>
<dbReference type="PANTHER" id="PTHR39190">
    <property type="entry name" value="FLAGELLAR ASSEMBLY FACTOR FLIW"/>
    <property type="match status" value="1"/>
</dbReference>
<keyword evidence="3" id="KW-0966">Cell projection</keyword>
<evidence type="ECO:0000256" key="2">
    <source>
        <dbReference type="SAM" id="MobiDB-lite"/>
    </source>
</evidence>
<dbReference type="GO" id="GO:0006417">
    <property type="term" value="P:regulation of translation"/>
    <property type="evidence" value="ECO:0007669"/>
    <property type="project" value="UniProtKB-KW"/>
</dbReference>
<evidence type="ECO:0000313" key="3">
    <source>
        <dbReference type="EMBL" id="QWZ10371.1"/>
    </source>
</evidence>